<feature type="domain" description="FAD-binding PCMH-type" evidence="6">
    <location>
        <begin position="29"/>
        <end position="200"/>
    </location>
</feature>
<evidence type="ECO:0000259" key="6">
    <source>
        <dbReference type="PROSITE" id="PS51387"/>
    </source>
</evidence>
<evidence type="ECO:0000313" key="7">
    <source>
        <dbReference type="EMBL" id="KAJ5366468.1"/>
    </source>
</evidence>
<dbReference type="PANTHER" id="PTHR42973:SF39">
    <property type="entry name" value="FAD-BINDING PCMH-TYPE DOMAIN-CONTAINING PROTEIN"/>
    <property type="match status" value="1"/>
</dbReference>
<organism evidence="7 8">
    <name type="scientific">Penicillium brevicompactum</name>
    <dbReference type="NCBI Taxonomy" id="5074"/>
    <lineage>
        <taxon>Eukaryota</taxon>
        <taxon>Fungi</taxon>
        <taxon>Dikarya</taxon>
        <taxon>Ascomycota</taxon>
        <taxon>Pezizomycotina</taxon>
        <taxon>Eurotiomycetes</taxon>
        <taxon>Eurotiomycetidae</taxon>
        <taxon>Eurotiales</taxon>
        <taxon>Aspergillaceae</taxon>
        <taxon>Penicillium</taxon>
    </lineage>
</organism>
<dbReference type="EMBL" id="JAPZBR010000001">
    <property type="protein sequence ID" value="KAJ5366468.1"/>
    <property type="molecule type" value="Genomic_DNA"/>
</dbReference>
<dbReference type="AlphaFoldDB" id="A0A9W9RU15"/>
<dbReference type="PANTHER" id="PTHR42973">
    <property type="entry name" value="BINDING OXIDOREDUCTASE, PUTATIVE (AFU_ORTHOLOGUE AFUA_1G17690)-RELATED"/>
    <property type="match status" value="1"/>
</dbReference>
<evidence type="ECO:0000256" key="5">
    <source>
        <dbReference type="ARBA" id="ARBA00023002"/>
    </source>
</evidence>
<dbReference type="InterPro" id="IPR016169">
    <property type="entry name" value="FAD-bd_PCMH_sub2"/>
</dbReference>
<keyword evidence="5" id="KW-0560">Oxidoreductase</keyword>
<dbReference type="InterPro" id="IPR016167">
    <property type="entry name" value="FAD-bd_PCMH_sub1"/>
</dbReference>
<dbReference type="PROSITE" id="PS00862">
    <property type="entry name" value="OX2_COVAL_FAD"/>
    <property type="match status" value="1"/>
</dbReference>
<comment type="similarity">
    <text evidence="2">Belongs to the oxygen-dependent FAD-linked oxidoreductase family.</text>
</comment>
<keyword evidence="3" id="KW-0285">Flavoprotein</keyword>
<gene>
    <name evidence="7" type="ORF">N7541_000409</name>
</gene>
<dbReference type="InterPro" id="IPR016166">
    <property type="entry name" value="FAD-bd_PCMH"/>
</dbReference>
<evidence type="ECO:0000256" key="4">
    <source>
        <dbReference type="ARBA" id="ARBA00022827"/>
    </source>
</evidence>
<evidence type="ECO:0000256" key="2">
    <source>
        <dbReference type="ARBA" id="ARBA00005466"/>
    </source>
</evidence>
<accession>A0A9W9RU15</accession>
<dbReference type="SUPFAM" id="SSF56176">
    <property type="entry name" value="FAD-binding/transporter-associated domain-like"/>
    <property type="match status" value="1"/>
</dbReference>
<keyword evidence="4" id="KW-0274">FAD</keyword>
<dbReference type="InterPro" id="IPR050416">
    <property type="entry name" value="FAD-linked_Oxidoreductase"/>
</dbReference>
<reference evidence="7" key="1">
    <citation type="submission" date="2022-12" db="EMBL/GenBank/DDBJ databases">
        <authorList>
            <person name="Petersen C."/>
        </authorList>
    </citation>
    <scope>NUCLEOTIDE SEQUENCE</scope>
    <source>
        <strain evidence="7">IBT 35675</strain>
    </source>
</reference>
<dbReference type="InterPro" id="IPR036318">
    <property type="entry name" value="FAD-bd_PCMH-like_sf"/>
</dbReference>
<dbReference type="Gene3D" id="3.30.43.10">
    <property type="entry name" value="Uridine Diphospho-n-acetylenolpyruvylglucosamine Reductase, domain 2"/>
    <property type="match status" value="1"/>
</dbReference>
<dbReference type="Gene3D" id="3.30.465.10">
    <property type="match status" value="1"/>
</dbReference>
<dbReference type="InterPro" id="IPR006094">
    <property type="entry name" value="Oxid_FAD_bind_N"/>
</dbReference>
<evidence type="ECO:0000256" key="1">
    <source>
        <dbReference type="ARBA" id="ARBA00001974"/>
    </source>
</evidence>
<dbReference type="Pfam" id="PF01565">
    <property type="entry name" value="FAD_binding_4"/>
    <property type="match status" value="1"/>
</dbReference>
<comment type="caution">
    <text evidence="7">The sequence shown here is derived from an EMBL/GenBank/DDBJ whole genome shotgun (WGS) entry which is preliminary data.</text>
</comment>
<dbReference type="GO" id="GO:0016491">
    <property type="term" value="F:oxidoreductase activity"/>
    <property type="evidence" value="ECO:0007669"/>
    <property type="project" value="UniProtKB-KW"/>
</dbReference>
<evidence type="ECO:0000256" key="3">
    <source>
        <dbReference type="ARBA" id="ARBA00022630"/>
    </source>
</evidence>
<comment type="cofactor">
    <cofactor evidence="1">
        <name>FAD</name>
        <dbReference type="ChEBI" id="CHEBI:57692"/>
    </cofactor>
</comment>
<dbReference type="PROSITE" id="PS51387">
    <property type="entry name" value="FAD_PCMH"/>
    <property type="match status" value="1"/>
</dbReference>
<dbReference type="InterPro" id="IPR006093">
    <property type="entry name" value="Oxy_OxRdtase_FAD_BS"/>
</dbReference>
<dbReference type="GO" id="GO:0071949">
    <property type="term" value="F:FAD binding"/>
    <property type="evidence" value="ECO:0007669"/>
    <property type="project" value="InterPro"/>
</dbReference>
<dbReference type="Proteomes" id="UP001148299">
    <property type="component" value="Unassembled WGS sequence"/>
</dbReference>
<proteinExistence type="inferred from homology"/>
<sequence length="444" mass="49684">MLILWDDESDSAAYDDACWATAFNARRPKHRHPRAVAKPQSEEDVLETVKLAIKLSLRVAVRSGGHSFEAWSIQDNSIMVDLCDFKQVNVDPVGRTVTATPSVTGRELNNALESKGLFFPAGHCPDVGLGGFLLQGGMGWNCANWGWACEFLQGVDVVTAEGVPLYCDTSQNSDLFWAARGGGPAFPGIVTRFHLNAMNCPQAIHSSFYVFPQALYKTAFRWALTLLDDLDTDTELTAKAHFQQSVPCFSIIATTFKSNLHDAMQALQPIQNSRPAGTLSEGFCTPETMSSIYAMLESANPKNHRWTIDGGFLADGSDEDIISTLAESFCTLPHKKCYAFWTPMRPWSRRQIPEMALSQQADHYFAVYTIWEDESDDQRCQGWLRSVMKDAAKSCVGAYVGDSEFSNRRTQYWSRQSMERLMEVRQKWDPQGRIAGGYPTDEQY</sequence>
<dbReference type="Gene3D" id="3.40.462.20">
    <property type="match status" value="1"/>
</dbReference>
<reference evidence="7" key="2">
    <citation type="journal article" date="2023" name="IMA Fungus">
        <title>Comparative genomic study of the Penicillium genus elucidates a diverse pangenome and 15 lateral gene transfer events.</title>
        <authorList>
            <person name="Petersen C."/>
            <person name="Sorensen T."/>
            <person name="Nielsen M.R."/>
            <person name="Sondergaard T.E."/>
            <person name="Sorensen J.L."/>
            <person name="Fitzpatrick D.A."/>
            <person name="Frisvad J.C."/>
            <person name="Nielsen K.L."/>
        </authorList>
    </citation>
    <scope>NUCLEOTIDE SEQUENCE</scope>
    <source>
        <strain evidence="7">IBT 35675</strain>
    </source>
</reference>
<evidence type="ECO:0000313" key="8">
    <source>
        <dbReference type="Proteomes" id="UP001148299"/>
    </source>
</evidence>
<name>A0A9W9RU15_PENBR</name>
<protein>
    <submittedName>
        <fullName evidence="7">FAD-binding domain-containing protein</fullName>
    </submittedName>
</protein>
<keyword evidence="8" id="KW-1185">Reference proteome</keyword>